<dbReference type="Proteomes" id="UP000326950">
    <property type="component" value="Unassembled WGS sequence"/>
</dbReference>
<sequence length="518" mass="58260">MPPKTLTPPSTPSPKAPDQNLVRVFFDQFKSLASNAGLDVIQAIYDENDKLVEQLKAKDRDIAKLNEKMNDQRGKHETALEGILETHEKEKARHKDTKDNVQRLETTILGKDKHIAERNKAVDDLGKQVKKLQSDNEKEKDKLAQAQRNINDLQKDIHDKETIIKKMKAAEADLEGKHASTKKRVSDLEEKATAINGLLETTRASLKKLEGYAVGYSTVTEDSAIESLGKLWDFAKTEIFATLKNDLPNNTLGITSAWEKLRQRELARAHQIPLPCSNTLAAKQMRLALILAILARELNTHIFLPIYIAPIDNENNTFRQVLNNEAAINSEKESFCRSVLLSLDPPTQESICLEGIQTVVKNVSEYLYELLSEEQRLAFHNTLSKVVQKAAAVWKPIQQSKRRYELDFDPPTADDECEVFMFPSTNNAPKEKSANQRNPNKVSLTMFPRVSIIENKEITAYTRPIQLSSSQYQWVAAESEMNQEPSTPTFGRRFLLKKPSTPKSTSVSNGGSKKGNGA</sequence>
<gene>
    <name evidence="3" type="ORF">BDV40DRAFT_313503</name>
</gene>
<keyword evidence="4" id="KW-1185">Reference proteome</keyword>
<feature type="compositionally biased region" description="Low complexity" evidence="2">
    <location>
        <begin position="497"/>
        <end position="511"/>
    </location>
</feature>
<evidence type="ECO:0000313" key="4">
    <source>
        <dbReference type="Proteomes" id="UP000326950"/>
    </source>
</evidence>
<dbReference type="EMBL" id="ML738651">
    <property type="protein sequence ID" value="KAE8160827.1"/>
    <property type="molecule type" value="Genomic_DNA"/>
</dbReference>
<evidence type="ECO:0000256" key="2">
    <source>
        <dbReference type="SAM" id="MobiDB-lite"/>
    </source>
</evidence>
<dbReference type="OrthoDB" id="5421041at2759"/>
<evidence type="ECO:0000256" key="1">
    <source>
        <dbReference type="SAM" id="Coils"/>
    </source>
</evidence>
<accession>A0A5N6UQC4</accession>
<dbReference type="AlphaFoldDB" id="A0A5N6UQC4"/>
<feature type="coiled-coil region" evidence="1">
    <location>
        <begin position="48"/>
        <end position="191"/>
    </location>
</feature>
<proteinExistence type="predicted"/>
<feature type="compositionally biased region" description="Polar residues" evidence="2">
    <location>
        <begin position="480"/>
        <end position="489"/>
    </location>
</feature>
<organism evidence="3 4">
    <name type="scientific">Aspergillus tamarii</name>
    <dbReference type="NCBI Taxonomy" id="41984"/>
    <lineage>
        <taxon>Eukaryota</taxon>
        <taxon>Fungi</taxon>
        <taxon>Dikarya</taxon>
        <taxon>Ascomycota</taxon>
        <taxon>Pezizomycotina</taxon>
        <taxon>Eurotiomycetes</taxon>
        <taxon>Eurotiomycetidae</taxon>
        <taxon>Eurotiales</taxon>
        <taxon>Aspergillaceae</taxon>
        <taxon>Aspergillus</taxon>
        <taxon>Aspergillus subgen. Circumdati</taxon>
    </lineage>
</organism>
<keyword evidence="1" id="KW-0175">Coiled coil</keyword>
<reference evidence="3 4" key="1">
    <citation type="submission" date="2019-04" db="EMBL/GenBank/DDBJ databases">
        <title>Friends and foes A comparative genomics study of 23 Aspergillus species from section Flavi.</title>
        <authorList>
            <consortium name="DOE Joint Genome Institute"/>
            <person name="Kjaerbolling I."/>
            <person name="Vesth T."/>
            <person name="Frisvad J.C."/>
            <person name="Nybo J.L."/>
            <person name="Theobald S."/>
            <person name="Kildgaard S."/>
            <person name="Isbrandt T."/>
            <person name="Kuo A."/>
            <person name="Sato A."/>
            <person name="Lyhne E.K."/>
            <person name="Kogle M.E."/>
            <person name="Wiebenga A."/>
            <person name="Kun R.S."/>
            <person name="Lubbers R.J."/>
            <person name="Makela M.R."/>
            <person name="Barry K."/>
            <person name="Chovatia M."/>
            <person name="Clum A."/>
            <person name="Daum C."/>
            <person name="Haridas S."/>
            <person name="He G."/>
            <person name="LaButti K."/>
            <person name="Lipzen A."/>
            <person name="Mondo S."/>
            <person name="Riley R."/>
            <person name="Salamov A."/>
            <person name="Simmons B.A."/>
            <person name="Magnuson J.K."/>
            <person name="Henrissat B."/>
            <person name="Mortensen U.H."/>
            <person name="Larsen T.O."/>
            <person name="Devries R.P."/>
            <person name="Grigoriev I.V."/>
            <person name="Machida M."/>
            <person name="Baker S.E."/>
            <person name="Andersen M.R."/>
        </authorList>
    </citation>
    <scope>NUCLEOTIDE SEQUENCE [LARGE SCALE GENOMIC DNA]</scope>
    <source>
        <strain evidence="3 4">CBS 117626</strain>
    </source>
</reference>
<protein>
    <submittedName>
        <fullName evidence="3">Uncharacterized protein</fullName>
    </submittedName>
</protein>
<evidence type="ECO:0000313" key="3">
    <source>
        <dbReference type="EMBL" id="KAE8160827.1"/>
    </source>
</evidence>
<name>A0A5N6UQC4_ASPTM</name>
<feature type="region of interest" description="Disordered" evidence="2">
    <location>
        <begin position="480"/>
        <end position="518"/>
    </location>
</feature>